<evidence type="ECO:0000313" key="5">
    <source>
        <dbReference type="Proteomes" id="UP000292445"/>
    </source>
</evidence>
<dbReference type="EMBL" id="SGXC01000002">
    <property type="protein sequence ID" value="RZS80312.1"/>
    <property type="molecule type" value="Genomic_DNA"/>
</dbReference>
<proteinExistence type="predicted"/>
<name>A0A4Q7NBF2_9BURK</name>
<keyword evidence="3" id="KW-0456">Lyase</keyword>
<accession>A0A4Q7NBF2</accession>
<keyword evidence="2" id="KW-0474">Menaquinone biosynthesis</keyword>
<dbReference type="InterPro" id="IPR003773">
    <property type="entry name" value="Menaquinone_biosynth"/>
</dbReference>
<dbReference type="InterPro" id="IPR030868">
    <property type="entry name" value="MqnA"/>
</dbReference>
<protein>
    <submittedName>
        <fullName evidence="4">Putative solute-binding protein</fullName>
    </submittedName>
</protein>
<comment type="caution">
    <text evidence="4">The sequence shown here is derived from an EMBL/GenBank/DDBJ whole genome shotgun (WGS) entry which is preliminary data.</text>
</comment>
<evidence type="ECO:0000313" key="4">
    <source>
        <dbReference type="EMBL" id="RZS80312.1"/>
    </source>
</evidence>
<dbReference type="PANTHER" id="PTHR37690:SF1">
    <property type="entry name" value="CHORISMATE DEHYDRATASE"/>
    <property type="match status" value="1"/>
</dbReference>
<dbReference type="PANTHER" id="PTHR37690">
    <property type="entry name" value="CHORISMATE DEHYDRATASE"/>
    <property type="match status" value="1"/>
</dbReference>
<comment type="pathway">
    <text evidence="1">Quinol/quinone metabolism; menaquinone biosynthesis.</text>
</comment>
<gene>
    <name evidence="4" type="ORF">EV675_2911</name>
</gene>
<dbReference type="Gene3D" id="3.40.190.10">
    <property type="entry name" value="Periplasmic binding protein-like II"/>
    <property type="match status" value="2"/>
</dbReference>
<organism evidence="4 5">
    <name type="scientific">Pigmentiphaga kullae</name>
    <dbReference type="NCBI Taxonomy" id="151784"/>
    <lineage>
        <taxon>Bacteria</taxon>
        <taxon>Pseudomonadati</taxon>
        <taxon>Pseudomonadota</taxon>
        <taxon>Betaproteobacteria</taxon>
        <taxon>Burkholderiales</taxon>
        <taxon>Alcaligenaceae</taxon>
        <taxon>Pigmentiphaga</taxon>
    </lineage>
</organism>
<dbReference type="Pfam" id="PF02621">
    <property type="entry name" value="VitK2_biosynth"/>
    <property type="match status" value="1"/>
</dbReference>
<dbReference type="SUPFAM" id="SSF53850">
    <property type="entry name" value="Periplasmic binding protein-like II"/>
    <property type="match status" value="1"/>
</dbReference>
<reference evidence="4 5" key="1">
    <citation type="submission" date="2019-02" db="EMBL/GenBank/DDBJ databases">
        <title>Genomic Encyclopedia of Type Strains, Phase IV (KMG-IV): sequencing the most valuable type-strain genomes for metagenomic binning, comparative biology and taxonomic classification.</title>
        <authorList>
            <person name="Goeker M."/>
        </authorList>
    </citation>
    <scope>NUCLEOTIDE SEQUENCE [LARGE SCALE GENOMIC DNA]</scope>
    <source>
        <strain evidence="4 5">K24</strain>
    </source>
</reference>
<sequence>MREAGLRVGHFQSVPWIPFYVDSEDWPVRRVPCVSSTVLAMADAGLLDATPMATVDWLARGDQWPRLGGLGLAYRQRAGSVLLFSPRPIHELDGADIAICDETATSLRVLHAILTEKYGLRIGRWRRGQPADPSMPRLLIQDQAVEEAARGRFPHVHDLGREWWEWQGTPVVSAVWVRRRDLADDALEPLRAGLAASLSRYAGQPDQAIERHCARHGLASAPAALRALLGNFEFELGEAAEAGIRRMAQILPTAVALQT</sequence>
<dbReference type="UniPathway" id="UPA00079"/>
<dbReference type="AlphaFoldDB" id="A0A4Q7NBF2"/>
<dbReference type="GO" id="GO:0009234">
    <property type="term" value="P:menaquinone biosynthetic process"/>
    <property type="evidence" value="ECO:0007669"/>
    <property type="project" value="UniProtKB-UniPathway"/>
</dbReference>
<dbReference type="Proteomes" id="UP000292445">
    <property type="component" value="Unassembled WGS sequence"/>
</dbReference>
<evidence type="ECO:0000256" key="3">
    <source>
        <dbReference type="ARBA" id="ARBA00023239"/>
    </source>
</evidence>
<evidence type="ECO:0000256" key="2">
    <source>
        <dbReference type="ARBA" id="ARBA00022428"/>
    </source>
</evidence>
<evidence type="ECO:0000256" key="1">
    <source>
        <dbReference type="ARBA" id="ARBA00004863"/>
    </source>
</evidence>
<dbReference type="GO" id="GO:0016829">
    <property type="term" value="F:lyase activity"/>
    <property type="evidence" value="ECO:0007669"/>
    <property type="project" value="UniProtKB-KW"/>
</dbReference>
<keyword evidence="5" id="KW-1185">Reference proteome</keyword>